<reference evidence="10 11" key="1">
    <citation type="submission" date="2006-03" db="EMBL/GenBank/DDBJ databases">
        <authorList>
            <person name="Pinhassi J."/>
            <person name="Pedros-Alio C."/>
            <person name="Ferriera S."/>
            <person name="Johnson J."/>
            <person name="Kravitz S."/>
            <person name="Halpern A."/>
            <person name="Remington K."/>
            <person name="Beeson K."/>
            <person name="Tran B."/>
            <person name="Rogers Y.-H."/>
            <person name="Friedman R."/>
            <person name="Venter J.C."/>
        </authorList>
    </citation>
    <scope>NUCLEOTIDE SEQUENCE [LARGE SCALE GENOMIC DNA]</scope>
    <source>
        <strain evidence="10 11">RED65</strain>
    </source>
</reference>
<organism evidence="10 11">
    <name type="scientific">Bermanella marisrubri</name>
    <dbReference type="NCBI Taxonomy" id="207949"/>
    <lineage>
        <taxon>Bacteria</taxon>
        <taxon>Pseudomonadati</taxon>
        <taxon>Pseudomonadota</taxon>
        <taxon>Gammaproteobacteria</taxon>
        <taxon>Oceanospirillales</taxon>
        <taxon>Oceanospirillaceae</taxon>
        <taxon>Bermanella</taxon>
    </lineage>
</organism>
<dbReference type="Gene3D" id="3.60.21.10">
    <property type="match status" value="1"/>
</dbReference>
<dbReference type="Proteomes" id="UP000004263">
    <property type="component" value="Unassembled WGS sequence"/>
</dbReference>
<dbReference type="STRING" id="207949.RED65_12059"/>
<feature type="domain" description="Calcineurin-like phosphoesterase" evidence="9">
    <location>
        <begin position="5"/>
        <end position="155"/>
    </location>
</feature>
<evidence type="ECO:0000256" key="7">
    <source>
        <dbReference type="ARBA" id="ARBA00033210"/>
    </source>
</evidence>
<dbReference type="PIRSF" id="PIRSF000903">
    <property type="entry name" value="B5n-ttraPtase_sm"/>
    <property type="match status" value="1"/>
</dbReference>
<evidence type="ECO:0000256" key="4">
    <source>
        <dbReference type="ARBA" id="ARBA00022801"/>
    </source>
</evidence>
<dbReference type="OrthoDB" id="9807890at2"/>
<protein>
    <recommendedName>
        <fullName evidence="3">bis(5'-nucleosyl)-tetraphosphatase (symmetrical)</fullName>
        <ecNumber evidence="3">3.6.1.41</ecNumber>
    </recommendedName>
    <alternativeName>
        <fullName evidence="6">Ap4A hydrolase</fullName>
    </alternativeName>
    <alternativeName>
        <fullName evidence="5">Diadenosine 5',5'''-P1,P4-tetraphosphate pyrophosphohydrolase</fullName>
    </alternativeName>
    <alternativeName>
        <fullName evidence="7">Diadenosine tetraphosphatase</fullName>
    </alternativeName>
</protein>
<evidence type="ECO:0000256" key="8">
    <source>
        <dbReference type="ARBA" id="ARBA00049417"/>
    </source>
</evidence>
<dbReference type="AlphaFoldDB" id="Q1N3S1"/>
<keyword evidence="4" id="KW-0378">Hydrolase</keyword>
<proteinExistence type="inferred from homology"/>
<name>Q1N3S1_9GAMM</name>
<dbReference type="CDD" id="cd07422">
    <property type="entry name" value="MPP_ApaH"/>
    <property type="match status" value="1"/>
</dbReference>
<comment type="catalytic activity">
    <reaction evidence="8">
        <text>P(1),P(4)-bis(5'-adenosyl) tetraphosphate + H2O = 2 ADP + 2 H(+)</text>
        <dbReference type="Rhea" id="RHEA:24252"/>
        <dbReference type="ChEBI" id="CHEBI:15377"/>
        <dbReference type="ChEBI" id="CHEBI:15378"/>
        <dbReference type="ChEBI" id="CHEBI:58141"/>
        <dbReference type="ChEBI" id="CHEBI:456216"/>
        <dbReference type="EC" id="3.6.1.41"/>
    </reaction>
</comment>
<dbReference type="EC" id="3.6.1.41" evidence="3"/>
<dbReference type="HOGENOM" id="CLU_056184_2_0_6"/>
<dbReference type="InterPro" id="IPR004617">
    <property type="entry name" value="ApaH"/>
</dbReference>
<evidence type="ECO:0000256" key="1">
    <source>
        <dbReference type="ARBA" id="ARBA00003413"/>
    </source>
</evidence>
<dbReference type="RefSeq" id="WP_007018693.1">
    <property type="nucleotide sequence ID" value="NZ_CH724118.1"/>
</dbReference>
<evidence type="ECO:0000259" key="9">
    <source>
        <dbReference type="Pfam" id="PF00149"/>
    </source>
</evidence>
<accession>Q1N3S1</accession>
<dbReference type="NCBIfam" id="NF001204">
    <property type="entry name" value="PRK00166.1"/>
    <property type="match status" value="1"/>
</dbReference>
<evidence type="ECO:0000256" key="2">
    <source>
        <dbReference type="ARBA" id="ARBA00005419"/>
    </source>
</evidence>
<evidence type="ECO:0000256" key="3">
    <source>
        <dbReference type="ARBA" id="ARBA00012506"/>
    </source>
</evidence>
<dbReference type="GO" id="GO:0008803">
    <property type="term" value="F:bis(5'-nucleosyl)-tetraphosphatase (symmetrical) activity"/>
    <property type="evidence" value="ECO:0007669"/>
    <property type="project" value="UniProtKB-EC"/>
</dbReference>
<comment type="function">
    <text evidence="1">Hydrolyzes diadenosine 5',5'''-P1,P4-tetraphosphate to yield ADP.</text>
</comment>
<dbReference type="SUPFAM" id="SSF56300">
    <property type="entry name" value="Metallo-dependent phosphatases"/>
    <property type="match status" value="1"/>
</dbReference>
<dbReference type="InterPro" id="IPR029052">
    <property type="entry name" value="Metallo-depent_PP-like"/>
</dbReference>
<evidence type="ECO:0000256" key="6">
    <source>
        <dbReference type="ARBA" id="ARBA00032248"/>
    </source>
</evidence>
<evidence type="ECO:0000313" key="11">
    <source>
        <dbReference type="Proteomes" id="UP000004263"/>
    </source>
</evidence>
<dbReference type="PANTHER" id="PTHR40942">
    <property type="match status" value="1"/>
</dbReference>
<comment type="similarity">
    <text evidence="2">Belongs to the Ap4A hydrolase family.</text>
</comment>
<comment type="caution">
    <text evidence="10">The sequence shown here is derived from an EMBL/GenBank/DDBJ whole genome shotgun (WGS) entry which is preliminary data.</text>
</comment>
<sequence length="276" mass="31559">MSKRTFAVGDIQGCLDPLKRLLDHVKFDPSKDQLWCVGDLVNRGPDSLGALTFLYDMRKSLKVVLGNHDLHLLAMASGHSPKKDKDLTKIIESENSEKLLKWLSKRPLFYRDKERKLAMCHAGIPPMWDVKKAEALSDEVEAVLQSPKADKFYKHMYGNEPHIWEDSLSGMERIRCIVNYFTRMRFIGPHGELDLNEKGNVIKQDNDLQPWFHYQIANKKYQLLFGHWAALGGVFDHPNVTGLDTGCVWGGPMTLMHIESGQRYLCALDDKKVTHV</sequence>
<dbReference type="EMBL" id="AAQH01000004">
    <property type="protein sequence ID" value="EAT12803.1"/>
    <property type="molecule type" value="Genomic_DNA"/>
</dbReference>
<dbReference type="Pfam" id="PF00149">
    <property type="entry name" value="Metallophos"/>
    <property type="match status" value="1"/>
</dbReference>
<dbReference type="NCBIfam" id="TIGR00668">
    <property type="entry name" value="apaH"/>
    <property type="match status" value="1"/>
</dbReference>
<gene>
    <name evidence="10" type="ORF">RED65_12059</name>
</gene>
<evidence type="ECO:0000313" key="10">
    <source>
        <dbReference type="EMBL" id="EAT12803.1"/>
    </source>
</evidence>
<evidence type="ECO:0000256" key="5">
    <source>
        <dbReference type="ARBA" id="ARBA00031248"/>
    </source>
</evidence>
<dbReference type="PANTHER" id="PTHR40942:SF4">
    <property type="entry name" value="CYTOCHROME C5"/>
    <property type="match status" value="1"/>
</dbReference>
<dbReference type="InterPro" id="IPR004843">
    <property type="entry name" value="Calcineurin-like_PHP"/>
</dbReference>
<keyword evidence="11" id="KW-1185">Reference proteome</keyword>